<keyword evidence="3" id="KW-0472">Membrane</keyword>
<feature type="transmembrane region" description="Helical" evidence="3">
    <location>
        <begin position="94"/>
        <end position="111"/>
    </location>
</feature>
<evidence type="ECO:0000313" key="5">
    <source>
        <dbReference type="EMBL" id="MFC3229420.1"/>
    </source>
</evidence>
<accession>A0ABV7L421</accession>
<feature type="transmembrane region" description="Helical" evidence="3">
    <location>
        <begin position="6"/>
        <end position="28"/>
    </location>
</feature>
<sequence length="385" mass="41840">MFDPVTLVVALAIAHIAGTAALVAVWAVNPQVPGIVAWIVGRVMIGISFAMLPLQFGLPRIPVVVAAGLLAVAGLMVATVGSRQFMGRRPFPSWLAWGMPLLYAAILWTLLETGSEIARQISITSAGIFVVCTLNAVSLWPARGDAVRVSSRLMSCVFGYNALFFLVRAAFGAIHPSPETQSEASWDITITLLNALIISVMVATTYTAMVTEYLQADLKRQAELDPLTGLHNRRSFDTRAGEAIRRARRFGGSLALLYLDLDQFKAINDRFGHPAGDEVLRKLAEIVTASLRDSDLSARLGGEEFAILLPRVDCQAALAVAERIRHGMQDLRFDGHGDPFQVTVSIGLATFDHSGDDLDRLSRRADQALYRAKEEGRNRTVIGTD</sequence>
<keyword evidence="3" id="KW-1133">Transmembrane helix</keyword>
<dbReference type="InterPro" id="IPR050469">
    <property type="entry name" value="Diguanylate_Cyclase"/>
</dbReference>
<evidence type="ECO:0000256" key="1">
    <source>
        <dbReference type="ARBA" id="ARBA00012528"/>
    </source>
</evidence>
<dbReference type="Gene3D" id="3.30.70.270">
    <property type="match status" value="1"/>
</dbReference>
<dbReference type="PANTHER" id="PTHR45138:SF9">
    <property type="entry name" value="DIGUANYLATE CYCLASE DGCM-RELATED"/>
    <property type="match status" value="1"/>
</dbReference>
<dbReference type="EC" id="2.7.7.65" evidence="1"/>
<feature type="domain" description="GGDEF" evidence="4">
    <location>
        <begin position="252"/>
        <end position="385"/>
    </location>
</feature>
<dbReference type="PANTHER" id="PTHR45138">
    <property type="entry name" value="REGULATORY COMPONENTS OF SENSORY TRANSDUCTION SYSTEM"/>
    <property type="match status" value="1"/>
</dbReference>
<feature type="transmembrane region" description="Helical" evidence="3">
    <location>
        <begin position="61"/>
        <end position="82"/>
    </location>
</feature>
<feature type="transmembrane region" description="Helical" evidence="3">
    <location>
        <begin position="186"/>
        <end position="210"/>
    </location>
</feature>
<dbReference type="SMART" id="SM00267">
    <property type="entry name" value="GGDEF"/>
    <property type="match status" value="1"/>
</dbReference>
<dbReference type="InterPro" id="IPR043128">
    <property type="entry name" value="Rev_trsase/Diguanyl_cyclase"/>
</dbReference>
<proteinExistence type="predicted"/>
<dbReference type="PROSITE" id="PS50887">
    <property type="entry name" value="GGDEF"/>
    <property type="match status" value="1"/>
</dbReference>
<dbReference type="InterPro" id="IPR029787">
    <property type="entry name" value="Nucleotide_cyclase"/>
</dbReference>
<dbReference type="EMBL" id="JBHRTR010000031">
    <property type="protein sequence ID" value="MFC3229420.1"/>
    <property type="molecule type" value="Genomic_DNA"/>
</dbReference>
<evidence type="ECO:0000259" key="4">
    <source>
        <dbReference type="PROSITE" id="PS50887"/>
    </source>
</evidence>
<feature type="transmembrane region" description="Helical" evidence="3">
    <location>
        <begin position="35"/>
        <end position="55"/>
    </location>
</feature>
<comment type="caution">
    <text evidence="5">The sequence shown here is derived from an EMBL/GenBank/DDBJ whole genome shotgun (WGS) entry which is preliminary data.</text>
</comment>
<evidence type="ECO:0000256" key="3">
    <source>
        <dbReference type="SAM" id="Phobius"/>
    </source>
</evidence>
<dbReference type="Pfam" id="PF00990">
    <property type="entry name" value="GGDEF"/>
    <property type="match status" value="1"/>
</dbReference>
<dbReference type="NCBIfam" id="TIGR00254">
    <property type="entry name" value="GGDEF"/>
    <property type="match status" value="1"/>
</dbReference>
<keyword evidence="3" id="KW-0812">Transmembrane</keyword>
<organism evidence="5 6">
    <name type="scientific">Marinibaculum pumilum</name>
    <dbReference type="NCBI Taxonomy" id="1766165"/>
    <lineage>
        <taxon>Bacteria</taxon>
        <taxon>Pseudomonadati</taxon>
        <taxon>Pseudomonadota</taxon>
        <taxon>Alphaproteobacteria</taxon>
        <taxon>Rhodospirillales</taxon>
        <taxon>Rhodospirillaceae</taxon>
        <taxon>Marinibaculum</taxon>
    </lineage>
</organism>
<evidence type="ECO:0000256" key="2">
    <source>
        <dbReference type="ARBA" id="ARBA00034247"/>
    </source>
</evidence>
<name>A0ABV7L421_9PROT</name>
<gene>
    <name evidence="5" type="ORF">ACFOGJ_19390</name>
</gene>
<keyword evidence="6" id="KW-1185">Reference proteome</keyword>
<dbReference type="RefSeq" id="WP_379903593.1">
    <property type="nucleotide sequence ID" value="NZ_JBHRTR010000031.1"/>
</dbReference>
<dbReference type="Proteomes" id="UP001595528">
    <property type="component" value="Unassembled WGS sequence"/>
</dbReference>
<feature type="transmembrane region" description="Helical" evidence="3">
    <location>
        <begin position="153"/>
        <end position="174"/>
    </location>
</feature>
<comment type="catalytic activity">
    <reaction evidence="2">
        <text>2 GTP = 3',3'-c-di-GMP + 2 diphosphate</text>
        <dbReference type="Rhea" id="RHEA:24898"/>
        <dbReference type="ChEBI" id="CHEBI:33019"/>
        <dbReference type="ChEBI" id="CHEBI:37565"/>
        <dbReference type="ChEBI" id="CHEBI:58805"/>
        <dbReference type="EC" id="2.7.7.65"/>
    </reaction>
</comment>
<protein>
    <recommendedName>
        <fullName evidence="1">diguanylate cyclase</fullName>
        <ecNumber evidence="1">2.7.7.65</ecNumber>
    </recommendedName>
</protein>
<dbReference type="InterPro" id="IPR000160">
    <property type="entry name" value="GGDEF_dom"/>
</dbReference>
<reference evidence="6" key="1">
    <citation type="journal article" date="2019" name="Int. J. Syst. Evol. Microbiol.">
        <title>The Global Catalogue of Microorganisms (GCM) 10K type strain sequencing project: providing services to taxonomists for standard genome sequencing and annotation.</title>
        <authorList>
            <consortium name="The Broad Institute Genomics Platform"/>
            <consortium name="The Broad Institute Genome Sequencing Center for Infectious Disease"/>
            <person name="Wu L."/>
            <person name="Ma J."/>
        </authorList>
    </citation>
    <scope>NUCLEOTIDE SEQUENCE [LARGE SCALE GENOMIC DNA]</scope>
    <source>
        <strain evidence="6">KCTC 42964</strain>
    </source>
</reference>
<evidence type="ECO:0000313" key="6">
    <source>
        <dbReference type="Proteomes" id="UP001595528"/>
    </source>
</evidence>
<dbReference type="CDD" id="cd01949">
    <property type="entry name" value="GGDEF"/>
    <property type="match status" value="1"/>
</dbReference>
<dbReference type="SUPFAM" id="SSF55073">
    <property type="entry name" value="Nucleotide cyclase"/>
    <property type="match status" value="1"/>
</dbReference>
<feature type="transmembrane region" description="Helical" evidence="3">
    <location>
        <begin position="117"/>
        <end position="141"/>
    </location>
</feature>